<dbReference type="Proteomes" id="UP000198406">
    <property type="component" value="Unassembled WGS sequence"/>
</dbReference>
<dbReference type="EMBL" id="BDSP01000046">
    <property type="protein sequence ID" value="GAX11902.1"/>
    <property type="molecule type" value="Genomic_DNA"/>
</dbReference>
<gene>
    <name evidence="1" type="ORF">FisN_17Lh190</name>
</gene>
<proteinExistence type="predicted"/>
<keyword evidence="2" id="KW-1185">Reference proteome</keyword>
<organism evidence="1 2">
    <name type="scientific">Fistulifera solaris</name>
    <name type="common">Oleaginous diatom</name>
    <dbReference type="NCBI Taxonomy" id="1519565"/>
    <lineage>
        <taxon>Eukaryota</taxon>
        <taxon>Sar</taxon>
        <taxon>Stramenopiles</taxon>
        <taxon>Ochrophyta</taxon>
        <taxon>Bacillariophyta</taxon>
        <taxon>Bacillariophyceae</taxon>
        <taxon>Bacillariophycidae</taxon>
        <taxon>Naviculales</taxon>
        <taxon>Naviculaceae</taxon>
        <taxon>Fistulifera</taxon>
    </lineage>
</organism>
<comment type="caution">
    <text evidence="1">The sequence shown here is derived from an EMBL/GenBank/DDBJ whole genome shotgun (WGS) entry which is preliminary data.</text>
</comment>
<accession>A0A1Z5JDE3</accession>
<reference evidence="1 2" key="1">
    <citation type="journal article" date="2015" name="Plant Cell">
        <title>Oil accumulation by the oleaginous diatom Fistulifera solaris as revealed by the genome and transcriptome.</title>
        <authorList>
            <person name="Tanaka T."/>
            <person name="Maeda Y."/>
            <person name="Veluchamy A."/>
            <person name="Tanaka M."/>
            <person name="Abida H."/>
            <person name="Marechal E."/>
            <person name="Bowler C."/>
            <person name="Muto M."/>
            <person name="Sunaga Y."/>
            <person name="Tanaka M."/>
            <person name="Yoshino T."/>
            <person name="Taniguchi T."/>
            <person name="Fukuda Y."/>
            <person name="Nemoto M."/>
            <person name="Matsumoto M."/>
            <person name="Wong P.S."/>
            <person name="Aburatani S."/>
            <person name="Fujibuchi W."/>
        </authorList>
    </citation>
    <scope>NUCLEOTIDE SEQUENCE [LARGE SCALE GENOMIC DNA]</scope>
    <source>
        <strain evidence="1 2">JPCC DA0580</strain>
    </source>
</reference>
<evidence type="ECO:0000313" key="2">
    <source>
        <dbReference type="Proteomes" id="UP000198406"/>
    </source>
</evidence>
<name>A0A1Z5JDE3_FISSO</name>
<sequence>MNGLPGTGTLFEKNMHSKLSILLFLLSAYVSVHALAGHNKSRPPLKTDDLKRFSVNGYNDDTFGLVFLGSLFGGQDYVFASTFVGVSAIAAAATNLGYIPSEEARVPGAVAAVNLALSTLLKLTVLKEVATDILPSAVLADVGVSTASVAWSFTKWKISQQNEKN</sequence>
<dbReference type="InParanoid" id="A0A1Z5JDE3"/>
<evidence type="ECO:0000313" key="1">
    <source>
        <dbReference type="EMBL" id="GAX11902.1"/>
    </source>
</evidence>
<dbReference type="AlphaFoldDB" id="A0A1Z5JDE3"/>
<protein>
    <submittedName>
        <fullName evidence="1">Uncharacterized protein</fullName>
    </submittedName>
</protein>